<dbReference type="PANTHER" id="PTHR30461">
    <property type="entry name" value="DNA-INVERTASE FROM LAMBDOID PROPHAGE"/>
    <property type="match status" value="1"/>
</dbReference>
<dbReference type="InterPro" id="IPR036162">
    <property type="entry name" value="Resolvase-like_N_sf"/>
</dbReference>
<evidence type="ECO:0000259" key="2">
    <source>
        <dbReference type="PROSITE" id="PS51736"/>
    </source>
</evidence>
<feature type="domain" description="Recombinase" evidence="3">
    <location>
        <begin position="174"/>
        <end position="318"/>
    </location>
</feature>
<proteinExistence type="predicted"/>
<protein>
    <submittedName>
        <fullName evidence="4">Recombinase</fullName>
    </submittedName>
</protein>
<evidence type="ECO:0000256" key="1">
    <source>
        <dbReference type="SAM" id="Coils"/>
    </source>
</evidence>
<dbReference type="InterPro" id="IPR050639">
    <property type="entry name" value="SSR_resolvase"/>
</dbReference>
<feature type="coiled-coil region" evidence="1">
    <location>
        <begin position="367"/>
        <end position="475"/>
    </location>
</feature>
<organism evidence="4 5">
    <name type="scientific">Dorea longicatena</name>
    <dbReference type="NCBI Taxonomy" id="88431"/>
    <lineage>
        <taxon>Bacteria</taxon>
        <taxon>Bacillati</taxon>
        <taxon>Bacillota</taxon>
        <taxon>Clostridia</taxon>
        <taxon>Lachnospirales</taxon>
        <taxon>Lachnospiraceae</taxon>
        <taxon>Dorea</taxon>
    </lineage>
</organism>
<evidence type="ECO:0000313" key="4">
    <source>
        <dbReference type="EMBL" id="CUO27694.1"/>
    </source>
</evidence>
<dbReference type="RefSeq" id="WP_055182396.1">
    <property type="nucleotide sequence ID" value="NZ_CABIWY010000019.1"/>
</dbReference>
<dbReference type="EMBL" id="CYYY01000019">
    <property type="protein sequence ID" value="CUO27694.1"/>
    <property type="molecule type" value="Genomic_DNA"/>
</dbReference>
<feature type="domain" description="Resolvase/invertase-type recombinase catalytic" evidence="2">
    <location>
        <begin position="6"/>
        <end position="166"/>
    </location>
</feature>
<dbReference type="Gene3D" id="3.40.50.1390">
    <property type="entry name" value="Resolvase, N-terminal catalytic domain"/>
    <property type="match status" value="1"/>
</dbReference>
<dbReference type="InterPro" id="IPR006119">
    <property type="entry name" value="Resolv_N"/>
</dbReference>
<dbReference type="PANTHER" id="PTHR30461:SF23">
    <property type="entry name" value="DNA RECOMBINASE-RELATED"/>
    <property type="match status" value="1"/>
</dbReference>
<dbReference type="GO" id="GO:0000150">
    <property type="term" value="F:DNA strand exchange activity"/>
    <property type="evidence" value="ECO:0007669"/>
    <property type="project" value="InterPro"/>
</dbReference>
<dbReference type="SUPFAM" id="SSF53041">
    <property type="entry name" value="Resolvase-like"/>
    <property type="match status" value="1"/>
</dbReference>
<dbReference type="Pfam" id="PF07508">
    <property type="entry name" value="Recombinase"/>
    <property type="match status" value="1"/>
</dbReference>
<dbReference type="Proteomes" id="UP000095439">
    <property type="component" value="Unassembled WGS sequence"/>
</dbReference>
<dbReference type="AlphaFoldDB" id="A0A174DQF9"/>
<name>A0A174DQF9_9FIRM</name>
<keyword evidence="1" id="KW-0175">Coiled coil</keyword>
<evidence type="ECO:0000259" key="3">
    <source>
        <dbReference type="PROSITE" id="PS51737"/>
    </source>
</evidence>
<dbReference type="Pfam" id="PF00239">
    <property type="entry name" value="Resolvase"/>
    <property type="match status" value="1"/>
</dbReference>
<dbReference type="InterPro" id="IPR038109">
    <property type="entry name" value="DNA_bind_recomb_sf"/>
</dbReference>
<dbReference type="PROSITE" id="PS51736">
    <property type="entry name" value="RECOMBINASES_3"/>
    <property type="match status" value="1"/>
</dbReference>
<reference evidence="4 5" key="1">
    <citation type="submission" date="2015-09" db="EMBL/GenBank/DDBJ databases">
        <authorList>
            <consortium name="Pathogen Informatics"/>
        </authorList>
    </citation>
    <scope>NUCLEOTIDE SEQUENCE [LARGE SCALE GENOMIC DNA]</scope>
    <source>
        <strain evidence="4 5">2789STDY5608866</strain>
    </source>
</reference>
<dbReference type="PROSITE" id="PS51737">
    <property type="entry name" value="RECOMBINASE_DNA_BIND"/>
    <property type="match status" value="1"/>
</dbReference>
<dbReference type="Gene3D" id="3.90.1750.20">
    <property type="entry name" value="Putative Large Serine Recombinase, Chain B, Domain 2"/>
    <property type="match status" value="1"/>
</dbReference>
<dbReference type="SMART" id="SM00857">
    <property type="entry name" value="Resolvase"/>
    <property type="match status" value="1"/>
</dbReference>
<dbReference type="InterPro" id="IPR011109">
    <property type="entry name" value="DNA_bind_recombinase_dom"/>
</dbReference>
<dbReference type="GO" id="GO:0003677">
    <property type="term" value="F:DNA binding"/>
    <property type="evidence" value="ECO:0007669"/>
    <property type="project" value="InterPro"/>
</dbReference>
<gene>
    <name evidence="4" type="ORF">ERS852423_02777</name>
</gene>
<sequence length="524" mass="60162">MPVTECIAVYIRLSSEDNDVDGSIKAESNSVSAQRMLINEFIKKQDEFTNCPVVEYVDDGYSGTNFNRPGFQRMMEDAKTGRIKSIVIKDFSRFGRDYLEVGNYLEKILPVLGIRIISINDGFDSINSSGFTGGMSVALKNMLNAMYSRDLSRKVRSAMKTHAKNGEYMPAFPKYGYIKDPEDKHHLVIDPEAAEIVKLIFTMAADGKTKGQIAKYLNETHVLTCREYMCRKGIKMHRENEKEKKLWSVTTISDMLKNEVYLGKIIWNKKRVARTGSNKLVSNDKEEWIVVENAHEPIISDELFQKANEKAFTNQKRVLTKRGVACPIFFCPTCGRRLGFTSRETGYRCMQAHISGLSGCVESKMDRKEAEETVLDAARNMAQLISENLEKKKSEWHKTILKEENIATLESEKKRLSSRKMKLYSDYRSEVLDKEGYMEELEKTTSRISEITLQIAELENEIATAKKKCDEATEKEMEVNEIAALQDFDKIQLSKIIEKVFIYEPGRMEISWKMDDIFYKEEKA</sequence>
<accession>A0A174DQF9</accession>
<evidence type="ECO:0000313" key="5">
    <source>
        <dbReference type="Proteomes" id="UP000095439"/>
    </source>
</evidence>